<dbReference type="SMART" id="SM00800">
    <property type="entry name" value="uDENN"/>
    <property type="match status" value="1"/>
</dbReference>
<feature type="domain" description="UDENN" evidence="2">
    <location>
        <begin position="741"/>
        <end position="1129"/>
    </location>
</feature>
<dbReference type="EMBL" id="OU963871">
    <property type="protein sequence ID" value="CAH0383279.1"/>
    <property type="molecule type" value="Genomic_DNA"/>
</dbReference>
<reference evidence="3" key="1">
    <citation type="submission" date="2021-12" db="EMBL/GenBank/DDBJ databases">
        <authorList>
            <person name="King R."/>
        </authorList>
    </citation>
    <scope>NUCLEOTIDE SEQUENCE</scope>
</reference>
<organism evidence="3 4">
    <name type="scientific">Bemisia tabaci</name>
    <name type="common">Sweetpotato whitefly</name>
    <name type="synonym">Aleurodes tabaci</name>
    <dbReference type="NCBI Taxonomy" id="7038"/>
    <lineage>
        <taxon>Eukaryota</taxon>
        <taxon>Metazoa</taxon>
        <taxon>Ecdysozoa</taxon>
        <taxon>Arthropoda</taxon>
        <taxon>Hexapoda</taxon>
        <taxon>Insecta</taxon>
        <taxon>Pterygota</taxon>
        <taxon>Neoptera</taxon>
        <taxon>Paraneoptera</taxon>
        <taxon>Hemiptera</taxon>
        <taxon>Sternorrhyncha</taxon>
        <taxon>Aleyrodoidea</taxon>
        <taxon>Aleyrodidae</taxon>
        <taxon>Aleyrodinae</taxon>
        <taxon>Bemisia</taxon>
    </lineage>
</organism>
<feature type="region of interest" description="Disordered" evidence="1">
    <location>
        <begin position="123"/>
        <end position="150"/>
    </location>
</feature>
<dbReference type="InterPro" id="IPR043153">
    <property type="entry name" value="DENN_C"/>
</dbReference>
<feature type="region of interest" description="Disordered" evidence="1">
    <location>
        <begin position="546"/>
        <end position="569"/>
    </location>
</feature>
<dbReference type="InterPro" id="IPR037516">
    <property type="entry name" value="Tripartite_DENN"/>
</dbReference>
<dbReference type="Gene3D" id="3.40.50.11500">
    <property type="match status" value="1"/>
</dbReference>
<dbReference type="AlphaFoldDB" id="A0A9P0A4K9"/>
<dbReference type="Pfam" id="PF02141">
    <property type="entry name" value="DENN"/>
    <property type="match status" value="1"/>
</dbReference>
<dbReference type="SMART" id="SM00801">
    <property type="entry name" value="dDENN"/>
    <property type="match status" value="1"/>
</dbReference>
<evidence type="ECO:0000256" key="1">
    <source>
        <dbReference type="SAM" id="MobiDB-lite"/>
    </source>
</evidence>
<keyword evidence="4" id="KW-1185">Reference proteome</keyword>
<dbReference type="PANTHER" id="PTHR15288">
    <property type="entry name" value="DENN DOMAIN-CONTAINING PROTEIN 2"/>
    <property type="match status" value="1"/>
</dbReference>
<evidence type="ECO:0000313" key="4">
    <source>
        <dbReference type="Proteomes" id="UP001152759"/>
    </source>
</evidence>
<evidence type="ECO:0000313" key="3">
    <source>
        <dbReference type="EMBL" id="CAH0383279.1"/>
    </source>
</evidence>
<proteinExistence type="predicted"/>
<dbReference type="Proteomes" id="UP001152759">
    <property type="component" value="Chromosome 10"/>
</dbReference>
<dbReference type="KEGG" id="btab:109042288"/>
<dbReference type="SMART" id="SM00799">
    <property type="entry name" value="DENN"/>
    <property type="match status" value="1"/>
</dbReference>
<dbReference type="InterPro" id="IPR001194">
    <property type="entry name" value="cDENN_dom"/>
</dbReference>
<gene>
    <name evidence="3" type="ORF">BEMITA_LOCUS2740</name>
</gene>
<name>A0A9P0A4K9_BEMTA</name>
<feature type="region of interest" description="Disordered" evidence="1">
    <location>
        <begin position="190"/>
        <end position="219"/>
    </location>
</feature>
<dbReference type="InterPro" id="IPR005113">
    <property type="entry name" value="uDENN_dom"/>
</dbReference>
<sequence length="1171" mass="130703">MNVNTRVGDIKKKFEVLHEINANKTQFRKLPVETSKFVVGSSQTGSSSFMNVHNDLSSRSTKSGSVFNVPVSNRSNIKRTPAFRCDKVAKPSRPPGQINNNNILNKDVGKLCSDRMKQFEGNNSAGFGISNHNLRKTSPQASKPLQSVNSQRQCALTDYAPQQVHNNKYNLQRNKSLGEIQLNNYGSISDSSVHRKLSKTESKSTIGLPKPNISNTKESSRLISNTGLYSAAPKVSNNVFSQADRLNLKCASKSSVPLLPSDPSKLNYNLSGANSSDKIGHIALNPSIDPKPVTNNYSQNFIQKQNVPAVPKTNSCNEPLDPSSLPSSVHAALRAPLPKGPPPKKPPRTFAHNLAQSQFIPSKIPPVLPNQSEHSKFVPPLNQNLASSQTYDKFANLRPVRSKTESQIMLKKLENFLHSQHDMTSLKPKRSREEADLDVGRKSLHTLRKGPLPEVPSISQASVKPTSNTLNHNLCLQSLNCASCTMSPYSTNIYEKVPSSQSQFFIDFKSNPMMELSQLRTQPKPHTKRSALDDPVYAEVASPKDWKLSSSGQSNAEFGRSLSHSSSSPCIAPLTISSSQSGLHYMSTPVESVSYPLGNVLAQTKHFQPNFIDNHVPLLKPRKISSVDEIYGHSKMMALPDSLSKPAGDKIHFSSSSNERNIQMLVNEAYSVPCWRKMSEVSSDSDSTASVSEDFKENFRDGEKEQLTRERKGYVRRVATRALSQKRPTQFSSANFSHLFECLLLIGLDLDPARCKVPYIKSKYPPEVTLPEKFEYLCFPDAGDWPPPTPPDFINQCYTVVITTESAQRKYGYCKRVQPEGAPICLPLAYCIVTPYKADSFYYQLLGELESRHGQTDQNVMNFIKELYENAFPSPGQGVKVTPTTPSTIDQKFDKVEILKRPKDSRQDTDLSGMLSYVRLDIFVKLFSTLLHERKVILLSKFVSVLSMCIEGLQASLYPFQWPHTLATVLSPSMLGFLEAPTPYLFGLLKPYHSSDNYLPSLSNTDEVVVVDLDLGKVIISIGDELSILPTKVAKGLKAALQLNLPADSTTRNLLISEALVRLFVELIGHYREFMFVNVDTQKKEFQREAFINCVESKSVRLFLDWFTETAMFQLFIESRLESGPESRGIFEQRCAEFAEEKDRSKSKNYKGLNKTVKNLGDRLKDWATLS</sequence>
<feature type="compositionally biased region" description="Polar residues" evidence="1">
    <location>
        <begin position="548"/>
        <end position="569"/>
    </location>
</feature>
<dbReference type="PANTHER" id="PTHR15288:SF0">
    <property type="entry name" value="UDENN DOMAIN-CONTAINING PROTEIN"/>
    <property type="match status" value="1"/>
</dbReference>
<evidence type="ECO:0000259" key="2">
    <source>
        <dbReference type="PROSITE" id="PS50211"/>
    </source>
</evidence>
<dbReference type="InterPro" id="IPR051942">
    <property type="entry name" value="DENN_domain_containing_2"/>
</dbReference>
<dbReference type="Pfam" id="PF03455">
    <property type="entry name" value="dDENN"/>
    <property type="match status" value="1"/>
</dbReference>
<protein>
    <recommendedName>
        <fullName evidence="2">UDENN domain-containing protein</fullName>
    </recommendedName>
</protein>
<dbReference type="PROSITE" id="PS50211">
    <property type="entry name" value="DENN"/>
    <property type="match status" value="1"/>
</dbReference>
<dbReference type="Gene3D" id="3.30.450.200">
    <property type="match status" value="1"/>
</dbReference>
<dbReference type="Pfam" id="PF03456">
    <property type="entry name" value="uDENN"/>
    <property type="match status" value="1"/>
</dbReference>
<feature type="region of interest" description="Disordered" evidence="1">
    <location>
        <begin position="309"/>
        <end position="328"/>
    </location>
</feature>
<dbReference type="InterPro" id="IPR005112">
    <property type="entry name" value="dDENN_dom"/>
</dbReference>
<accession>A0A9P0A4K9</accession>